<organism evidence="3 4">
    <name type="scientific">Dialister succinatiphilus YIT 11850</name>
    <dbReference type="NCBI Taxonomy" id="742743"/>
    <lineage>
        <taxon>Bacteria</taxon>
        <taxon>Bacillati</taxon>
        <taxon>Bacillota</taxon>
        <taxon>Negativicutes</taxon>
        <taxon>Veillonellales</taxon>
        <taxon>Veillonellaceae</taxon>
        <taxon>Dialister</taxon>
    </lineage>
</organism>
<dbReference type="Gene3D" id="3.40.190.10">
    <property type="entry name" value="Periplasmic binding protein-like II"/>
    <property type="match status" value="2"/>
</dbReference>
<dbReference type="SMART" id="SM00062">
    <property type="entry name" value="PBPb"/>
    <property type="match status" value="1"/>
</dbReference>
<protein>
    <recommendedName>
        <fullName evidence="2">Solute-binding protein family 3/N-terminal domain-containing protein</fullName>
    </recommendedName>
</protein>
<comment type="caution">
    <text evidence="3">The sequence shown here is derived from an EMBL/GenBank/DDBJ whole genome shotgun (WGS) entry which is preliminary data.</text>
</comment>
<accession>H1D0M1</accession>
<evidence type="ECO:0000313" key="4">
    <source>
        <dbReference type="Proteomes" id="UP000003277"/>
    </source>
</evidence>
<evidence type="ECO:0000259" key="2">
    <source>
        <dbReference type="SMART" id="SM00062"/>
    </source>
</evidence>
<dbReference type="CDD" id="cd13530">
    <property type="entry name" value="PBP2_peptides_like"/>
    <property type="match status" value="1"/>
</dbReference>
<proteinExistence type="predicted"/>
<reference evidence="3 4" key="1">
    <citation type="submission" date="2011-11" db="EMBL/GenBank/DDBJ databases">
        <title>The Genome Sequence of Dialister succinatiphilus YIT 11850.</title>
        <authorList>
            <consortium name="The Broad Institute Genome Sequencing Platform"/>
            <person name="Earl A."/>
            <person name="Ward D."/>
            <person name="Feldgarden M."/>
            <person name="Gevers D."/>
            <person name="Morotomi M."/>
            <person name="Young S.K."/>
            <person name="Zeng Q."/>
            <person name="Gargeya S."/>
            <person name="Fitzgerald M."/>
            <person name="Haas B."/>
            <person name="Abouelleil A."/>
            <person name="Alvarado L."/>
            <person name="Arachchi H.M."/>
            <person name="Berlin A."/>
            <person name="Brown A."/>
            <person name="Chapman S.B."/>
            <person name="Dunbar C."/>
            <person name="Gearin G."/>
            <person name="Goldberg J."/>
            <person name="Griggs A."/>
            <person name="Gujja S."/>
            <person name="Heiman D."/>
            <person name="Howarth C."/>
            <person name="Lui A."/>
            <person name="MacDonald P.J.P."/>
            <person name="Montmayeur A."/>
            <person name="Murphy C."/>
            <person name="Neiman D."/>
            <person name="Pearson M."/>
            <person name="Priest M."/>
            <person name="Roberts A."/>
            <person name="Saif S."/>
            <person name="Shea T."/>
            <person name="Sisk P."/>
            <person name="Stolte C."/>
            <person name="Sykes S."/>
            <person name="Wortman J."/>
            <person name="Nusbaum C."/>
            <person name="Birren B."/>
        </authorList>
    </citation>
    <scope>NUCLEOTIDE SEQUENCE [LARGE SCALE GENOMIC DNA]</scope>
    <source>
        <strain evidence="3 4">YIT 11850</strain>
    </source>
</reference>
<dbReference type="Proteomes" id="UP000003277">
    <property type="component" value="Unassembled WGS sequence"/>
</dbReference>
<dbReference type="InterPro" id="IPR001638">
    <property type="entry name" value="Solute-binding_3/MltF_N"/>
</dbReference>
<evidence type="ECO:0000313" key="3">
    <source>
        <dbReference type="EMBL" id="EHO62900.1"/>
    </source>
</evidence>
<dbReference type="AlphaFoldDB" id="H1D0M1"/>
<keyword evidence="4" id="KW-1185">Reference proteome</keyword>
<sequence length="264" mass="28876">MNNWKKLAVAVMLAGAVVMIQGCGGNGEEAKSMEKGKVWKAATEAAYPPFRYVDENSNLVGFEVDLLKEIGRRTGATIEFRDMPFDRLLDAVAGKQVDMAIGAITVTKEREKLVAFSDSYYRLSGYSLLVKKGNPPVRNEEELAGKVVAAKRGSTSEARAKAQNPKEIISMDHYEDIFKALEAGKADVGITGDQAALYELEHGGSSRLSLSGTIPTEDNFAIALSKDNPQLKKEINEALKSMMDDGTYDSLAHKWFFVKAADKE</sequence>
<dbReference type="EMBL" id="ADLT01000038">
    <property type="protein sequence ID" value="EHO62900.1"/>
    <property type="molecule type" value="Genomic_DNA"/>
</dbReference>
<evidence type="ECO:0000256" key="1">
    <source>
        <dbReference type="ARBA" id="ARBA00022729"/>
    </source>
</evidence>
<dbReference type="Pfam" id="PF00497">
    <property type="entry name" value="SBP_bac_3"/>
    <property type="match status" value="1"/>
</dbReference>
<dbReference type="eggNOG" id="COG0834">
    <property type="taxonomic scope" value="Bacteria"/>
</dbReference>
<name>H1D0M1_9FIRM</name>
<dbReference type="PANTHER" id="PTHR35936:SF17">
    <property type="entry name" value="ARGININE-BINDING EXTRACELLULAR PROTEIN ARTP"/>
    <property type="match status" value="1"/>
</dbReference>
<dbReference type="PANTHER" id="PTHR35936">
    <property type="entry name" value="MEMBRANE-BOUND LYTIC MUREIN TRANSGLYCOSYLASE F"/>
    <property type="match status" value="1"/>
</dbReference>
<gene>
    <name evidence="3" type="ORF">HMPREF9453_01159</name>
</gene>
<dbReference type="RefSeq" id="WP_008859653.1">
    <property type="nucleotide sequence ID" value="NZ_JH591188.1"/>
</dbReference>
<dbReference type="PROSITE" id="PS51257">
    <property type="entry name" value="PROKAR_LIPOPROTEIN"/>
    <property type="match status" value="1"/>
</dbReference>
<dbReference type="STRING" id="742743.HMPREF9453_01159"/>
<dbReference type="OrthoDB" id="9774451at2"/>
<feature type="domain" description="Solute-binding protein family 3/N-terminal" evidence="2">
    <location>
        <begin position="38"/>
        <end position="259"/>
    </location>
</feature>
<dbReference type="PATRIC" id="fig|742743.3.peg.1179"/>
<dbReference type="SUPFAM" id="SSF53850">
    <property type="entry name" value="Periplasmic binding protein-like II"/>
    <property type="match status" value="1"/>
</dbReference>
<dbReference type="HOGENOM" id="CLU_019602_18_5_9"/>
<keyword evidence="1" id="KW-0732">Signal</keyword>